<evidence type="ECO:0000313" key="2">
    <source>
        <dbReference type="EMBL" id="MBD2182919.1"/>
    </source>
</evidence>
<feature type="domain" description="KaiB" evidence="1">
    <location>
        <begin position="37"/>
        <end position="118"/>
    </location>
</feature>
<dbReference type="PANTHER" id="PTHR41709">
    <property type="entry name" value="KAIB-LIKE PROTEIN 1"/>
    <property type="match status" value="1"/>
</dbReference>
<dbReference type="GO" id="GO:0016853">
    <property type="term" value="F:isomerase activity"/>
    <property type="evidence" value="ECO:0007669"/>
    <property type="project" value="UniProtKB-KW"/>
</dbReference>
<dbReference type="RefSeq" id="WP_190466176.1">
    <property type="nucleotide sequence ID" value="NZ_JACJPW010000044.1"/>
</dbReference>
<dbReference type="Pfam" id="PF07689">
    <property type="entry name" value="KaiB"/>
    <property type="match status" value="1"/>
</dbReference>
<dbReference type="SUPFAM" id="SSF52833">
    <property type="entry name" value="Thioredoxin-like"/>
    <property type="match status" value="1"/>
</dbReference>
<reference evidence="2" key="1">
    <citation type="journal article" date="2015" name="ISME J.">
        <title>Draft Genome Sequence of Streptomyces incarnatus NRRL8089, which Produces the Nucleoside Antibiotic Sinefungin.</title>
        <authorList>
            <person name="Oshima K."/>
            <person name="Hattori M."/>
            <person name="Shimizu H."/>
            <person name="Fukuda K."/>
            <person name="Nemoto M."/>
            <person name="Inagaki K."/>
            <person name="Tamura T."/>
        </authorList>
    </citation>
    <scope>NUCLEOTIDE SEQUENCE</scope>
    <source>
        <strain evidence="2">FACHB-1375</strain>
    </source>
</reference>
<dbReference type="Gene3D" id="3.40.30.10">
    <property type="entry name" value="Glutaredoxin"/>
    <property type="match status" value="1"/>
</dbReference>
<reference evidence="2" key="2">
    <citation type="submission" date="2020-08" db="EMBL/GenBank/DDBJ databases">
        <authorList>
            <person name="Chen M."/>
            <person name="Teng W."/>
            <person name="Zhao L."/>
            <person name="Hu C."/>
            <person name="Zhou Y."/>
            <person name="Han B."/>
            <person name="Song L."/>
            <person name="Shu W."/>
        </authorList>
    </citation>
    <scope>NUCLEOTIDE SEQUENCE</scope>
    <source>
        <strain evidence="2">FACHB-1375</strain>
    </source>
</reference>
<comment type="caution">
    <text evidence="2">The sequence shown here is derived from an EMBL/GenBank/DDBJ whole genome shotgun (WGS) entry which is preliminary data.</text>
</comment>
<keyword evidence="3" id="KW-1185">Reference proteome</keyword>
<sequence length="118" mass="13464">MNNFIEYKGSANAESKNSQEVLGEDDLNLELEKYVLHLYVAGNSPKSVRAIQKLKTICQEYLQGRYELEIIDIYQQPELLEQEQIFAVPTLIKKLPPPLQRLIGDMTNTEKVIVSLGL</sequence>
<gene>
    <name evidence="2" type="ORF">H6G03_17910</name>
</gene>
<dbReference type="AlphaFoldDB" id="A0A926ZHR8"/>
<evidence type="ECO:0000259" key="1">
    <source>
        <dbReference type="SMART" id="SM01248"/>
    </source>
</evidence>
<evidence type="ECO:0000313" key="3">
    <source>
        <dbReference type="Proteomes" id="UP000641646"/>
    </source>
</evidence>
<dbReference type="InterPro" id="IPR036249">
    <property type="entry name" value="Thioredoxin-like_sf"/>
</dbReference>
<dbReference type="GO" id="GO:0048511">
    <property type="term" value="P:rhythmic process"/>
    <property type="evidence" value="ECO:0007669"/>
    <property type="project" value="InterPro"/>
</dbReference>
<dbReference type="EMBL" id="JACJPW010000044">
    <property type="protein sequence ID" value="MBD2182919.1"/>
    <property type="molecule type" value="Genomic_DNA"/>
</dbReference>
<protein>
    <submittedName>
        <fullName evidence="2">Thiol-disulfide isomerase</fullName>
    </submittedName>
</protein>
<dbReference type="Proteomes" id="UP000641646">
    <property type="component" value="Unassembled WGS sequence"/>
</dbReference>
<dbReference type="InterPro" id="IPR039022">
    <property type="entry name" value="KaiB-like"/>
</dbReference>
<proteinExistence type="predicted"/>
<dbReference type="PANTHER" id="PTHR41709:SF2">
    <property type="entry name" value="CIRCADIAN CLOCK PROTEIN KAIB2"/>
    <property type="match status" value="1"/>
</dbReference>
<dbReference type="SMART" id="SM01248">
    <property type="entry name" value="KaiB"/>
    <property type="match status" value="1"/>
</dbReference>
<name>A0A926ZHR8_9CYAN</name>
<dbReference type="CDD" id="cd02978">
    <property type="entry name" value="KaiB_like"/>
    <property type="match status" value="1"/>
</dbReference>
<accession>A0A926ZHR8</accession>
<keyword evidence="2" id="KW-0413">Isomerase</keyword>
<dbReference type="InterPro" id="IPR011649">
    <property type="entry name" value="KaiB_domain"/>
</dbReference>
<organism evidence="2 3">
    <name type="scientific">Aerosakkonema funiforme FACHB-1375</name>
    <dbReference type="NCBI Taxonomy" id="2949571"/>
    <lineage>
        <taxon>Bacteria</taxon>
        <taxon>Bacillati</taxon>
        <taxon>Cyanobacteriota</taxon>
        <taxon>Cyanophyceae</taxon>
        <taxon>Oscillatoriophycideae</taxon>
        <taxon>Aerosakkonematales</taxon>
        <taxon>Aerosakkonemataceae</taxon>
        <taxon>Aerosakkonema</taxon>
    </lineage>
</organism>